<comment type="caution">
    <text evidence="1">The sequence shown here is derived from an EMBL/GenBank/DDBJ whole genome shotgun (WGS) entry which is preliminary data.</text>
</comment>
<name>A0A8T3BR30_DENNO</name>
<reference evidence="1" key="1">
    <citation type="journal article" date="2022" name="Front. Genet.">
        <title>Chromosome-Scale Assembly of the Dendrobium nobile Genome Provides Insights Into the Molecular Mechanism of the Biosynthesis of the Medicinal Active Ingredient of Dendrobium.</title>
        <authorList>
            <person name="Xu Q."/>
            <person name="Niu S.-C."/>
            <person name="Li K.-L."/>
            <person name="Zheng P.-J."/>
            <person name="Zhang X.-J."/>
            <person name="Jia Y."/>
            <person name="Liu Y."/>
            <person name="Niu Y.-X."/>
            <person name="Yu L.-H."/>
            <person name="Chen D.-F."/>
            <person name="Zhang G.-Q."/>
        </authorList>
    </citation>
    <scope>NUCLEOTIDE SEQUENCE</scope>
    <source>
        <tissue evidence="1">Leaf</tissue>
    </source>
</reference>
<gene>
    <name evidence="1" type="ORF">KFK09_008842</name>
</gene>
<organism evidence="1 2">
    <name type="scientific">Dendrobium nobile</name>
    <name type="common">Orchid</name>
    <dbReference type="NCBI Taxonomy" id="94219"/>
    <lineage>
        <taxon>Eukaryota</taxon>
        <taxon>Viridiplantae</taxon>
        <taxon>Streptophyta</taxon>
        <taxon>Embryophyta</taxon>
        <taxon>Tracheophyta</taxon>
        <taxon>Spermatophyta</taxon>
        <taxon>Magnoliopsida</taxon>
        <taxon>Liliopsida</taxon>
        <taxon>Asparagales</taxon>
        <taxon>Orchidaceae</taxon>
        <taxon>Epidendroideae</taxon>
        <taxon>Malaxideae</taxon>
        <taxon>Dendrobiinae</taxon>
        <taxon>Dendrobium</taxon>
    </lineage>
</organism>
<accession>A0A8T3BR30</accession>
<dbReference type="EMBL" id="JAGYWB010000007">
    <property type="protein sequence ID" value="KAI0516170.1"/>
    <property type="molecule type" value="Genomic_DNA"/>
</dbReference>
<evidence type="ECO:0000313" key="1">
    <source>
        <dbReference type="EMBL" id="KAI0516170.1"/>
    </source>
</evidence>
<proteinExistence type="predicted"/>
<dbReference type="AlphaFoldDB" id="A0A8T3BR30"/>
<keyword evidence="2" id="KW-1185">Reference proteome</keyword>
<dbReference type="Proteomes" id="UP000829196">
    <property type="component" value="Unassembled WGS sequence"/>
</dbReference>
<evidence type="ECO:0000313" key="2">
    <source>
        <dbReference type="Proteomes" id="UP000829196"/>
    </source>
</evidence>
<sequence length="136" mass="16073">MMLDSLIFYKHCHNAILFNIFYKIMATLAKVNYETSHIWREGNICTDWLAKRCSTLLNCEYINNISSFRLFNWMLRLDNRSGHALYQILNSLPIFFLIVLTSQQFSACSLHVKCHKFSLCDFLLFLSRACFCLFFS</sequence>
<protein>
    <submittedName>
        <fullName evidence="1">Uncharacterized protein</fullName>
    </submittedName>
</protein>